<accession>A0ABQ7UTV4</accession>
<protein>
    <submittedName>
        <fullName evidence="1">Uncharacterized protein</fullName>
    </submittedName>
</protein>
<comment type="caution">
    <text evidence="1">The sequence shown here is derived from an EMBL/GenBank/DDBJ whole genome shotgun (WGS) entry which is preliminary data.</text>
</comment>
<organism evidence="1 2">
    <name type="scientific">Solanum tuberosum</name>
    <name type="common">Potato</name>
    <dbReference type="NCBI Taxonomy" id="4113"/>
    <lineage>
        <taxon>Eukaryota</taxon>
        <taxon>Viridiplantae</taxon>
        <taxon>Streptophyta</taxon>
        <taxon>Embryophyta</taxon>
        <taxon>Tracheophyta</taxon>
        <taxon>Spermatophyta</taxon>
        <taxon>Magnoliopsida</taxon>
        <taxon>eudicotyledons</taxon>
        <taxon>Gunneridae</taxon>
        <taxon>Pentapetalae</taxon>
        <taxon>asterids</taxon>
        <taxon>lamiids</taxon>
        <taxon>Solanales</taxon>
        <taxon>Solanaceae</taxon>
        <taxon>Solanoideae</taxon>
        <taxon>Solaneae</taxon>
        <taxon>Solanum</taxon>
    </lineage>
</organism>
<dbReference type="Proteomes" id="UP000826656">
    <property type="component" value="Unassembled WGS sequence"/>
</dbReference>
<gene>
    <name evidence="1" type="ORF">KY290_024851</name>
</gene>
<sequence>MITERMQLVMENYMNQDLPFFTPSELSLENLLFYMWIPQPNQAPNPSTTPTEDQVIEKDIEEAQPPLFTEIANLKGVALMLFPEMEDKKYIFNCPVNSISARLTFARHS</sequence>
<reference evidence="1 2" key="1">
    <citation type="journal article" date="2021" name="bioRxiv">
        <title>Chromosome-scale and haplotype-resolved genome assembly of a tetraploid potato cultivar.</title>
        <authorList>
            <person name="Sun H."/>
            <person name="Jiao W.-B."/>
            <person name="Krause K."/>
            <person name="Campoy J.A."/>
            <person name="Goel M."/>
            <person name="Folz-Donahue K."/>
            <person name="Kukat C."/>
            <person name="Huettel B."/>
            <person name="Schneeberger K."/>
        </authorList>
    </citation>
    <scope>NUCLEOTIDE SEQUENCE [LARGE SCALE GENOMIC DNA]</scope>
    <source>
        <strain evidence="1">SolTubOtavaFocal</strain>
        <tissue evidence="1">Leaves</tissue>
    </source>
</reference>
<proteinExistence type="predicted"/>
<keyword evidence="2" id="KW-1185">Reference proteome</keyword>
<name>A0ABQ7UTV4_SOLTU</name>
<evidence type="ECO:0000313" key="2">
    <source>
        <dbReference type="Proteomes" id="UP000826656"/>
    </source>
</evidence>
<dbReference type="EMBL" id="JAIVGD010000018">
    <property type="protein sequence ID" value="KAH0754581.1"/>
    <property type="molecule type" value="Genomic_DNA"/>
</dbReference>
<evidence type="ECO:0000313" key="1">
    <source>
        <dbReference type="EMBL" id="KAH0754581.1"/>
    </source>
</evidence>